<name>A0A815EQ68_9BILA</name>
<protein>
    <recommendedName>
        <fullName evidence="1">TIR domain-containing protein</fullName>
    </recommendedName>
</protein>
<organism evidence="2 4">
    <name type="scientific">Didymodactylos carnosus</name>
    <dbReference type="NCBI Taxonomy" id="1234261"/>
    <lineage>
        <taxon>Eukaryota</taxon>
        <taxon>Metazoa</taxon>
        <taxon>Spiralia</taxon>
        <taxon>Gnathifera</taxon>
        <taxon>Rotifera</taxon>
        <taxon>Eurotatoria</taxon>
        <taxon>Bdelloidea</taxon>
        <taxon>Philodinida</taxon>
        <taxon>Philodinidae</taxon>
        <taxon>Didymodactylos</taxon>
    </lineage>
</organism>
<dbReference type="PANTHER" id="PTHR46270:SF2">
    <property type="entry name" value="TIR DOMAIN-CONTAINING PROTEIN"/>
    <property type="match status" value="1"/>
</dbReference>
<dbReference type="Gene3D" id="3.40.50.10140">
    <property type="entry name" value="Toll/interleukin-1 receptor homology (TIR) domain"/>
    <property type="match status" value="1"/>
</dbReference>
<dbReference type="PANTHER" id="PTHR46270">
    <property type="entry name" value="ARMADILLO-TYPE FOLD-RELATED"/>
    <property type="match status" value="1"/>
</dbReference>
<dbReference type="OrthoDB" id="10051766at2759"/>
<gene>
    <name evidence="2" type="ORF">GPM918_LOCUS29207</name>
    <name evidence="3" type="ORF">SRO942_LOCUS29771</name>
</gene>
<evidence type="ECO:0000313" key="3">
    <source>
        <dbReference type="EMBL" id="CAF4156931.1"/>
    </source>
</evidence>
<dbReference type="Proteomes" id="UP000663829">
    <property type="component" value="Unassembled WGS sequence"/>
</dbReference>
<sequence length="762" mass="88142">MIQGFETLIASKPCSETRPSLVVGQKFPPIKIDYMKNIRQLKLAITENNDKRVKQLCDELIKYCDSLETDDLLELLNFVRTAIEAVLSIVLLENEYSDVLYQLSWSLHTRVGKSILTPLCNSREKKLRSETFYSFIQQLSSSSISRYLEDQITNEKQRNSCSVIIWIIVTIINCSLDSSEMHKTDLDQHILLFQVLLRYINQHFNSDTQYVQVNIELILKLIWSLVDQTMLIPFFVGIDLPKAILTWMQQSETKVHGNLPLINILHNIARHDAGAEKLNNYGAIPVLEAYKKQKLKNEWTECDPAQFDLIYSMSTLLLLSPDEVKSNAQTAGNILDQLIELAVKASQTNDWKCDLVGLTFHITESLVVLTKLFVNDDVVDYVLKRSQSDIRFFANLLCRSTSNIDSDEDEYLKLTQITLFNIVWSISFSEKYNKELKLHKKLIVQVEEVAKKYHSAEIIDHYVPKHFSNIKKAADGILFNLKTEYGTAAAVRKPNKNVKPFVMISYSHADRSFCTELVNRLTAEKNIDVWTDFSSQGNNNEVFHSYDLWEQIAHAIEKANVVLLIMTENYYKSKSCRQEVAYANDSLNKRIIPIYPYNNYIATGWLGVRIAPLTYIHFGRKTFSCAMKELINAVMEQQSVGACKATNDKDITPIKVTEPTAERLPRANISVRNWLVDDVASWFHKNGISHELRILYDFQSGSELLDYGNDFRRNFDQEKKDTRKRFEKKFGEPMNTVQFNRFKDALYRLIDKQDCIQRSYRF</sequence>
<dbReference type="Pfam" id="PF13676">
    <property type="entry name" value="TIR_2"/>
    <property type="match status" value="1"/>
</dbReference>
<dbReference type="InterPro" id="IPR035897">
    <property type="entry name" value="Toll_tir_struct_dom_sf"/>
</dbReference>
<dbReference type="GO" id="GO:0007165">
    <property type="term" value="P:signal transduction"/>
    <property type="evidence" value="ECO:0007669"/>
    <property type="project" value="InterPro"/>
</dbReference>
<dbReference type="InterPro" id="IPR000157">
    <property type="entry name" value="TIR_dom"/>
</dbReference>
<accession>A0A815EQ68</accession>
<dbReference type="SUPFAM" id="SSF52200">
    <property type="entry name" value="Toll/Interleukin receptor TIR domain"/>
    <property type="match status" value="1"/>
</dbReference>
<dbReference type="Proteomes" id="UP000681722">
    <property type="component" value="Unassembled WGS sequence"/>
</dbReference>
<dbReference type="EMBL" id="CAJOBC010044903">
    <property type="protein sequence ID" value="CAF4156931.1"/>
    <property type="molecule type" value="Genomic_DNA"/>
</dbReference>
<proteinExistence type="predicted"/>
<comment type="caution">
    <text evidence="2">The sequence shown here is derived from an EMBL/GenBank/DDBJ whole genome shotgun (WGS) entry which is preliminary data.</text>
</comment>
<dbReference type="PROSITE" id="PS50104">
    <property type="entry name" value="TIR"/>
    <property type="match status" value="1"/>
</dbReference>
<dbReference type="EMBL" id="CAJNOQ010013152">
    <property type="protein sequence ID" value="CAF1315451.1"/>
    <property type="molecule type" value="Genomic_DNA"/>
</dbReference>
<feature type="domain" description="TIR" evidence="1">
    <location>
        <begin position="498"/>
        <end position="627"/>
    </location>
</feature>
<dbReference type="AlphaFoldDB" id="A0A815EQ68"/>
<evidence type="ECO:0000313" key="4">
    <source>
        <dbReference type="Proteomes" id="UP000663829"/>
    </source>
</evidence>
<reference evidence="2" key="1">
    <citation type="submission" date="2021-02" db="EMBL/GenBank/DDBJ databases">
        <authorList>
            <person name="Nowell W R."/>
        </authorList>
    </citation>
    <scope>NUCLEOTIDE SEQUENCE</scope>
</reference>
<keyword evidence="4" id="KW-1185">Reference proteome</keyword>
<evidence type="ECO:0000259" key="1">
    <source>
        <dbReference type="PROSITE" id="PS50104"/>
    </source>
</evidence>
<evidence type="ECO:0000313" key="2">
    <source>
        <dbReference type="EMBL" id="CAF1315451.1"/>
    </source>
</evidence>